<evidence type="ECO:0000259" key="2">
    <source>
        <dbReference type="PROSITE" id="PS51819"/>
    </source>
</evidence>
<reference evidence="3 4" key="1">
    <citation type="submission" date="2018-02" db="EMBL/GenBank/DDBJ databases">
        <title>Genomic Encyclopedia of Archaeal and Bacterial Type Strains, Phase II (KMG-II): from individual species to whole genera.</title>
        <authorList>
            <person name="Goeker M."/>
        </authorList>
    </citation>
    <scope>NUCLEOTIDE SEQUENCE [LARGE SCALE GENOMIC DNA]</scope>
    <source>
        <strain evidence="3 4">DSM 22857</strain>
    </source>
</reference>
<evidence type="ECO:0000313" key="4">
    <source>
        <dbReference type="Proteomes" id="UP000239485"/>
    </source>
</evidence>
<keyword evidence="3" id="KW-0456">Lyase</keyword>
<dbReference type="OrthoDB" id="9799428at2"/>
<dbReference type="Pfam" id="PF00903">
    <property type="entry name" value="Glyoxalase"/>
    <property type="match status" value="1"/>
</dbReference>
<dbReference type="GO" id="GO:0016829">
    <property type="term" value="F:lyase activity"/>
    <property type="evidence" value="ECO:0007669"/>
    <property type="project" value="UniProtKB-KW"/>
</dbReference>
<feature type="domain" description="VOC" evidence="2">
    <location>
        <begin position="6"/>
        <end position="119"/>
    </location>
</feature>
<dbReference type="Gene3D" id="3.10.180.10">
    <property type="entry name" value="2,3-Dihydroxybiphenyl 1,2-Dioxygenase, domain 1"/>
    <property type="match status" value="1"/>
</dbReference>
<dbReference type="PROSITE" id="PS51819">
    <property type="entry name" value="VOC"/>
    <property type="match status" value="1"/>
</dbReference>
<accession>A0A2S6IEC4</accession>
<dbReference type="PANTHER" id="PTHR33993">
    <property type="entry name" value="GLYOXALASE-RELATED"/>
    <property type="match status" value="1"/>
</dbReference>
<dbReference type="InterPro" id="IPR029068">
    <property type="entry name" value="Glyas_Bleomycin-R_OHBP_Dase"/>
</dbReference>
<gene>
    <name evidence="3" type="ORF">CLV92_1133</name>
</gene>
<dbReference type="RefSeq" id="WP_104434387.1">
    <property type="nucleotide sequence ID" value="NZ_PTJD01000013.1"/>
</dbReference>
<dbReference type="InterPro" id="IPR004360">
    <property type="entry name" value="Glyas_Fos-R_dOase_dom"/>
</dbReference>
<dbReference type="Proteomes" id="UP000239485">
    <property type="component" value="Unassembled WGS sequence"/>
</dbReference>
<name>A0A2S6IEC4_9ACTN</name>
<dbReference type="InterPro" id="IPR037523">
    <property type="entry name" value="VOC_core"/>
</dbReference>
<dbReference type="InterPro" id="IPR052164">
    <property type="entry name" value="Anthracycline_SecMetBiosynth"/>
</dbReference>
<evidence type="ECO:0000313" key="3">
    <source>
        <dbReference type="EMBL" id="PPK92575.1"/>
    </source>
</evidence>
<sequence length="128" mass="14153">MQRVTGVGGVFFKARDPEALAQWYRAHLGVDPAPESYEVSSWWQEAGPTVLAPMGRDSQHFGAGAHSWSLNFRVADLDAMVEQLRRGGVVVEVDPEVYPNGRFASLEDPEGNRLQLWQPDGADRRGSS</sequence>
<dbReference type="AlphaFoldDB" id="A0A2S6IEC4"/>
<protein>
    <submittedName>
        <fullName evidence="3">Putative enzyme related to lactoylglutathione lyase</fullName>
    </submittedName>
</protein>
<evidence type="ECO:0000256" key="1">
    <source>
        <dbReference type="SAM" id="MobiDB-lite"/>
    </source>
</evidence>
<dbReference type="PANTHER" id="PTHR33993:SF5">
    <property type="entry name" value="GLYOXALASE"/>
    <property type="match status" value="1"/>
</dbReference>
<organism evidence="3 4">
    <name type="scientific">Kineococcus xinjiangensis</name>
    <dbReference type="NCBI Taxonomy" id="512762"/>
    <lineage>
        <taxon>Bacteria</taxon>
        <taxon>Bacillati</taxon>
        <taxon>Actinomycetota</taxon>
        <taxon>Actinomycetes</taxon>
        <taxon>Kineosporiales</taxon>
        <taxon>Kineosporiaceae</taxon>
        <taxon>Kineococcus</taxon>
    </lineage>
</organism>
<keyword evidence="4" id="KW-1185">Reference proteome</keyword>
<feature type="region of interest" description="Disordered" evidence="1">
    <location>
        <begin position="102"/>
        <end position="128"/>
    </location>
</feature>
<comment type="caution">
    <text evidence="3">The sequence shown here is derived from an EMBL/GenBank/DDBJ whole genome shotgun (WGS) entry which is preliminary data.</text>
</comment>
<dbReference type="SUPFAM" id="SSF54593">
    <property type="entry name" value="Glyoxalase/Bleomycin resistance protein/Dihydroxybiphenyl dioxygenase"/>
    <property type="match status" value="1"/>
</dbReference>
<proteinExistence type="predicted"/>
<dbReference type="EMBL" id="PTJD01000013">
    <property type="protein sequence ID" value="PPK92575.1"/>
    <property type="molecule type" value="Genomic_DNA"/>
</dbReference>